<sequence length="46" mass="5210">MQLLQSLVSLVREASNRWWEFHTAGFEQAEVVDSAFAMSRAENLPG</sequence>
<organism evidence="1">
    <name type="scientific">uncultured Leptolyngbya sp</name>
    <dbReference type="NCBI Taxonomy" id="332963"/>
    <lineage>
        <taxon>Bacteria</taxon>
        <taxon>Bacillati</taxon>
        <taxon>Cyanobacteriota</taxon>
        <taxon>Cyanophyceae</taxon>
        <taxon>Leptolyngbyales</taxon>
        <taxon>Leptolyngbyaceae</taxon>
        <taxon>Leptolyngbya group</taxon>
        <taxon>Leptolyngbya</taxon>
        <taxon>environmental samples</taxon>
    </lineage>
</organism>
<name>A0A6J4PDU5_9CYAN</name>
<gene>
    <name evidence="1" type="ORF">AVDCRST_MAG94-6235</name>
</gene>
<protein>
    <submittedName>
        <fullName evidence="1">Uncharacterized protein</fullName>
    </submittedName>
</protein>
<reference evidence="1" key="1">
    <citation type="submission" date="2020-02" db="EMBL/GenBank/DDBJ databases">
        <authorList>
            <person name="Meier V. D."/>
        </authorList>
    </citation>
    <scope>NUCLEOTIDE SEQUENCE</scope>
    <source>
        <strain evidence="1">AVDCRST_MAG94</strain>
    </source>
</reference>
<accession>A0A6J4PDU5</accession>
<evidence type="ECO:0000313" key="1">
    <source>
        <dbReference type="EMBL" id="CAA9407300.1"/>
    </source>
</evidence>
<dbReference type="AlphaFoldDB" id="A0A6J4PDU5"/>
<dbReference type="EMBL" id="CADCTY010002151">
    <property type="protein sequence ID" value="CAA9407300.1"/>
    <property type="molecule type" value="Genomic_DNA"/>
</dbReference>
<proteinExistence type="predicted"/>